<keyword evidence="15" id="KW-1185">Reference proteome</keyword>
<comment type="function">
    <text evidence="2">Long-chain fatty alcohol oxidase involved in the omega-oxidation pathway of lipid degradation.</text>
</comment>
<dbReference type="InterPro" id="IPR012400">
    <property type="entry name" value="Long_Oxdase"/>
</dbReference>
<dbReference type="EMBL" id="CP001854">
    <property type="protein sequence ID" value="ADB53789.1"/>
    <property type="molecule type" value="Genomic_DNA"/>
</dbReference>
<feature type="domain" description="Glucose-methanol-choline oxidoreductase N-terminal" evidence="12">
    <location>
        <begin position="217"/>
        <end position="423"/>
    </location>
</feature>
<dbReference type="HOGENOM" id="CLU_008878_3_0_11"/>
<dbReference type="SUPFAM" id="SSF51905">
    <property type="entry name" value="FAD/NAD(P)-binding domain"/>
    <property type="match status" value="1"/>
</dbReference>
<evidence type="ECO:0000259" key="12">
    <source>
        <dbReference type="Pfam" id="PF00732"/>
    </source>
</evidence>
<evidence type="ECO:0000259" key="13">
    <source>
        <dbReference type="Pfam" id="PF05199"/>
    </source>
</evidence>
<comment type="subcellular location">
    <subcellularLocation>
        <location evidence="3">Membrane</location>
    </subcellularLocation>
</comment>
<reference evidence="14 15" key="1">
    <citation type="journal article" date="2010" name="Stand. Genomic Sci.">
        <title>Complete genome sequence of Conexibacter woesei type strain (ID131577).</title>
        <authorList>
            <person name="Pukall R."/>
            <person name="Lapidus A."/>
            <person name="Glavina Del Rio T."/>
            <person name="Copeland A."/>
            <person name="Tice H."/>
            <person name="Cheng J.-F."/>
            <person name="Lucas S."/>
            <person name="Chen F."/>
            <person name="Nolan M."/>
            <person name="Bruce D."/>
            <person name="Goodwin L."/>
            <person name="Pitluck S."/>
            <person name="Mavromatis K."/>
            <person name="Ivanova N."/>
            <person name="Ovchinnikova G."/>
            <person name="Pati A."/>
            <person name="Chen A."/>
            <person name="Palaniappan K."/>
            <person name="Land M."/>
            <person name="Hauser L."/>
            <person name="Chang Y.-J."/>
            <person name="Jeffries C.D."/>
            <person name="Chain P."/>
            <person name="Meincke L."/>
            <person name="Sims D."/>
            <person name="Brettin T."/>
            <person name="Detter J.C."/>
            <person name="Rohde M."/>
            <person name="Goeker M."/>
            <person name="Bristow J."/>
            <person name="Eisen J.A."/>
            <person name="Markowitz V."/>
            <person name="Kyrpides N.C."/>
            <person name="Klenk H.-P."/>
            <person name="Hugenholtz P."/>
        </authorList>
    </citation>
    <scope>NUCLEOTIDE SEQUENCE [LARGE SCALE GENOMIC DNA]</scope>
    <source>
        <strain evidence="15">DSM 14684 / CIP 108061 / JCM 11494 / NBRC 100937 / ID131577</strain>
    </source>
</reference>
<organism evidence="14 15">
    <name type="scientific">Conexibacter woesei (strain DSM 14684 / CCUG 47730 / CIP 108061 / JCM 11494 / NBRC 100937 / ID131577)</name>
    <dbReference type="NCBI Taxonomy" id="469383"/>
    <lineage>
        <taxon>Bacteria</taxon>
        <taxon>Bacillati</taxon>
        <taxon>Actinomycetota</taxon>
        <taxon>Thermoleophilia</taxon>
        <taxon>Solirubrobacterales</taxon>
        <taxon>Conexibacteraceae</taxon>
        <taxon>Conexibacter</taxon>
    </lineage>
</organism>
<dbReference type="EC" id="1.1.3.20" evidence="5"/>
<evidence type="ECO:0000256" key="10">
    <source>
        <dbReference type="ARBA" id="ARBA00023002"/>
    </source>
</evidence>
<dbReference type="PANTHER" id="PTHR46056:SF12">
    <property type="entry name" value="LONG-CHAIN-ALCOHOL OXIDASE"/>
    <property type="match status" value="1"/>
</dbReference>
<dbReference type="GO" id="GO:0050660">
    <property type="term" value="F:flavin adenine dinucleotide binding"/>
    <property type="evidence" value="ECO:0007669"/>
    <property type="project" value="InterPro"/>
</dbReference>
<keyword evidence="7" id="KW-0812">Transmembrane</keyword>
<evidence type="ECO:0000256" key="9">
    <source>
        <dbReference type="ARBA" id="ARBA00022989"/>
    </source>
</evidence>
<reference evidence="15" key="2">
    <citation type="submission" date="2010-01" db="EMBL/GenBank/DDBJ databases">
        <title>The complete genome of Conexibacter woesei DSM 14684.</title>
        <authorList>
            <consortium name="US DOE Joint Genome Institute (JGI-PGF)"/>
            <person name="Lucas S."/>
            <person name="Copeland A."/>
            <person name="Lapidus A."/>
            <person name="Glavina del Rio T."/>
            <person name="Dalin E."/>
            <person name="Tice H."/>
            <person name="Bruce D."/>
            <person name="Goodwin L."/>
            <person name="Pitluck S."/>
            <person name="Kyrpides N."/>
            <person name="Mavromatis K."/>
            <person name="Ivanova N."/>
            <person name="Mikhailova N."/>
            <person name="Chertkov O."/>
            <person name="Brettin T."/>
            <person name="Detter J.C."/>
            <person name="Han C."/>
            <person name="Larimer F."/>
            <person name="Land M."/>
            <person name="Hauser L."/>
            <person name="Markowitz V."/>
            <person name="Cheng J.-F."/>
            <person name="Hugenholtz P."/>
            <person name="Woyke T."/>
            <person name="Wu D."/>
            <person name="Pukall R."/>
            <person name="Steenblock K."/>
            <person name="Schneider S."/>
            <person name="Klenk H.-P."/>
            <person name="Eisen J.A."/>
        </authorList>
    </citation>
    <scope>NUCLEOTIDE SEQUENCE [LARGE SCALE GENOMIC DNA]</scope>
    <source>
        <strain evidence="15">DSM 14684 / CIP 108061 / JCM 11494 / NBRC 100937 / ID131577</strain>
    </source>
</reference>
<evidence type="ECO:0000256" key="11">
    <source>
        <dbReference type="ARBA" id="ARBA00023136"/>
    </source>
</evidence>
<gene>
    <name evidence="14" type="ordered locus">Cwoe_5384</name>
</gene>
<evidence type="ECO:0000313" key="14">
    <source>
        <dbReference type="EMBL" id="ADB53789.1"/>
    </source>
</evidence>
<dbReference type="Proteomes" id="UP000008229">
    <property type="component" value="Chromosome"/>
</dbReference>
<evidence type="ECO:0000256" key="8">
    <source>
        <dbReference type="ARBA" id="ARBA00022827"/>
    </source>
</evidence>
<dbReference type="Pfam" id="PF13618">
    <property type="entry name" value="Gluconate_2-dh3"/>
    <property type="match status" value="1"/>
</dbReference>
<comment type="catalytic activity">
    <reaction evidence="1">
        <text>a long-chain primary fatty alcohol + O2 = a long-chain fatty aldehyde + H2O2</text>
        <dbReference type="Rhea" id="RHEA:22756"/>
        <dbReference type="ChEBI" id="CHEBI:15379"/>
        <dbReference type="ChEBI" id="CHEBI:16240"/>
        <dbReference type="ChEBI" id="CHEBI:17176"/>
        <dbReference type="ChEBI" id="CHEBI:77396"/>
        <dbReference type="EC" id="1.1.3.20"/>
    </reaction>
</comment>
<evidence type="ECO:0000256" key="2">
    <source>
        <dbReference type="ARBA" id="ARBA00003842"/>
    </source>
</evidence>
<keyword evidence="11" id="KW-0472">Membrane</keyword>
<dbReference type="eggNOG" id="COG2303">
    <property type="taxonomic scope" value="Bacteria"/>
</dbReference>
<dbReference type="InterPro" id="IPR036188">
    <property type="entry name" value="FAD/NAD-bd_sf"/>
</dbReference>
<dbReference type="AlphaFoldDB" id="D3FFJ6"/>
<evidence type="ECO:0000256" key="1">
    <source>
        <dbReference type="ARBA" id="ARBA00000920"/>
    </source>
</evidence>
<comment type="similarity">
    <text evidence="4">Belongs to the GMC oxidoreductase family.</text>
</comment>
<evidence type="ECO:0000256" key="4">
    <source>
        <dbReference type="ARBA" id="ARBA00010790"/>
    </source>
</evidence>
<evidence type="ECO:0000256" key="7">
    <source>
        <dbReference type="ARBA" id="ARBA00022692"/>
    </source>
</evidence>
<dbReference type="GO" id="GO:0046577">
    <property type="term" value="F:long-chain-alcohol oxidase activity"/>
    <property type="evidence" value="ECO:0007669"/>
    <property type="project" value="UniProtKB-EC"/>
</dbReference>
<sequence>MEELTLTPRQRSALAAICDTFCPAGDGLLSATELGVPEAVAGLVARDPRPAARRELRQLLSAWDSPALGYATGHGWKRFSELAPDRREAALVSWGDSRMPQRRAAFNALRKGALLMYYALPGPGGGANPAWERIGYPGPLGRAADPPPKALEPLSIAADTTLDCDVCVVGSGAGGGVAAAVLSAAGLDVIVVEGGDYYDDGDFDGGELSALTQMYAGAPTATHDQSVGLIAGACLGGGTVVNYSTSFRTPDEVRAEWAAHGVPAFAGVAYSDSLDAVCDRLGVNQEHNEPSTRDAKLRDGALALGWHVDAMPRNVDGRCDQGVDCGSCGLGCRRGAKQSTTKTWLRDASEEGTRIVVRTRVERVRVEDGSARGVDARTADGHRVTIRARAVVAACGALHTPALLKRSGLQNPHIGRHLKLHPATAVWGVYDEELRPWEGTMQALYSDEHRDLDSGYGVKYETAAAHPHLAVPFFPWRGRREHHELMQALSNSVAFGVLLRDRDGGEVRVGRDGEPVVRYSLSPYDLRHVRVGVEGAAKMHEAAGARRIFSSQSRFVSYEPNGSGAAGGTGAARERWLRDVDACGYGAGRTQFASFHIMGSARMGGSPTTAAVMPSGETWDVRDLYVLDGSAFPSASGVNPQVSIQAIAHMGARELAARLA</sequence>
<dbReference type="KEGG" id="cwo:Cwoe_5384"/>
<dbReference type="Gene3D" id="3.50.50.60">
    <property type="entry name" value="FAD/NAD(P)-binding domain"/>
    <property type="match status" value="2"/>
</dbReference>
<dbReference type="PANTHER" id="PTHR46056">
    <property type="entry name" value="LONG-CHAIN-ALCOHOL OXIDASE"/>
    <property type="match status" value="1"/>
</dbReference>
<dbReference type="Pfam" id="PF05199">
    <property type="entry name" value="GMC_oxred_C"/>
    <property type="match status" value="1"/>
</dbReference>
<evidence type="ECO:0000256" key="5">
    <source>
        <dbReference type="ARBA" id="ARBA00013125"/>
    </source>
</evidence>
<proteinExistence type="inferred from homology"/>
<feature type="domain" description="Glucose-methanol-choline oxidoreductase C-terminal" evidence="13">
    <location>
        <begin position="512"/>
        <end position="648"/>
    </location>
</feature>
<dbReference type="PIRSF" id="PIRSF028937">
    <property type="entry name" value="Lg_Ch_AO"/>
    <property type="match status" value="1"/>
</dbReference>
<dbReference type="InterPro" id="IPR000172">
    <property type="entry name" value="GMC_OxRdtase_N"/>
</dbReference>
<evidence type="ECO:0000256" key="6">
    <source>
        <dbReference type="ARBA" id="ARBA00022630"/>
    </source>
</evidence>
<keyword evidence="10" id="KW-0560">Oxidoreductase</keyword>
<evidence type="ECO:0000313" key="15">
    <source>
        <dbReference type="Proteomes" id="UP000008229"/>
    </source>
</evidence>
<protein>
    <recommendedName>
        <fullName evidence="5">long-chain-alcohol oxidase</fullName>
        <ecNumber evidence="5">1.1.3.20</ecNumber>
    </recommendedName>
</protein>
<keyword evidence="6" id="KW-0285">Flavoprotein</keyword>
<dbReference type="InterPro" id="IPR007867">
    <property type="entry name" value="GMC_OxRtase_C"/>
</dbReference>
<dbReference type="Pfam" id="PF00732">
    <property type="entry name" value="GMC_oxred_N"/>
    <property type="match status" value="1"/>
</dbReference>
<keyword evidence="9" id="KW-1133">Transmembrane helix</keyword>
<evidence type="ECO:0000256" key="3">
    <source>
        <dbReference type="ARBA" id="ARBA00004370"/>
    </source>
</evidence>
<keyword evidence="8" id="KW-0274">FAD</keyword>
<dbReference type="RefSeq" id="WP_012936840.1">
    <property type="nucleotide sequence ID" value="NC_013739.1"/>
</dbReference>
<dbReference type="InterPro" id="IPR027056">
    <property type="entry name" value="Gluconate_2DH_su3"/>
</dbReference>
<name>D3FFJ6_CONWI</name>
<dbReference type="GO" id="GO:0016020">
    <property type="term" value="C:membrane"/>
    <property type="evidence" value="ECO:0007669"/>
    <property type="project" value="UniProtKB-SubCell"/>
</dbReference>
<accession>D3FFJ6</accession>
<dbReference type="STRING" id="469383.Cwoe_5384"/>